<evidence type="ECO:0000256" key="6">
    <source>
        <dbReference type="ARBA" id="ARBA00022563"/>
    </source>
</evidence>
<keyword evidence="5 10" id="KW-0963">Cytoplasm</keyword>
<keyword evidence="12" id="KW-1185">Reference proteome</keyword>
<evidence type="ECO:0000256" key="10">
    <source>
        <dbReference type="HAMAP-Rule" id="MF_00486"/>
    </source>
</evidence>
<dbReference type="HAMAP" id="MF_00486">
    <property type="entry name" value="McH"/>
    <property type="match status" value="1"/>
</dbReference>
<dbReference type="GO" id="GO:0006730">
    <property type="term" value="P:one-carbon metabolic process"/>
    <property type="evidence" value="ECO:0007669"/>
    <property type="project" value="UniProtKB-UniRule"/>
</dbReference>
<dbReference type="Pfam" id="PF02289">
    <property type="entry name" value="MCH"/>
    <property type="match status" value="1"/>
</dbReference>
<protein>
    <recommendedName>
        <fullName evidence="4 10">Methenyltetrahydromethanopterin cyclohydrolase</fullName>
        <ecNumber evidence="3 10">3.5.4.27</ecNumber>
    </recommendedName>
    <alternativeName>
        <fullName evidence="8 10">Methenyl-H4MPT cyclohydrolase</fullName>
    </alternativeName>
</protein>
<dbReference type="Gene3D" id="3.10.340.11">
    <property type="entry name" value="Methenyltetrahydromethanopterin Cyclohydrolase, Chain A, domain 1"/>
    <property type="match status" value="1"/>
</dbReference>
<evidence type="ECO:0000313" key="11">
    <source>
        <dbReference type="EMBL" id="KXB03009.1"/>
    </source>
</evidence>
<reference evidence="11 12" key="1">
    <citation type="journal article" date="2016" name="Sci. Rep.">
        <title>Metabolic traits of an uncultured archaeal lineage -MSBL1- from brine pools of the Red Sea.</title>
        <authorList>
            <person name="Mwirichia R."/>
            <person name="Alam I."/>
            <person name="Rashid M."/>
            <person name="Vinu M."/>
            <person name="Ba-Alawi W."/>
            <person name="Anthony Kamau A."/>
            <person name="Kamanda Ngugi D."/>
            <person name="Goker M."/>
            <person name="Klenk H.P."/>
            <person name="Bajic V."/>
            <person name="Stingl U."/>
        </authorList>
    </citation>
    <scope>NUCLEOTIDE SEQUENCE [LARGE SCALE GENOMIC DNA]</scope>
    <source>
        <strain evidence="11">SCGC-AAA261F19</strain>
    </source>
</reference>
<comment type="caution">
    <text evidence="11">The sequence shown here is derived from an EMBL/GenBank/DDBJ whole genome shotgun (WGS) entry which is preliminary data.</text>
</comment>
<dbReference type="InterPro" id="IPR003209">
    <property type="entry name" value="METHMP_CycHdrlase"/>
</dbReference>
<dbReference type="EC" id="3.5.4.27" evidence="3 10"/>
<gene>
    <name evidence="10" type="primary">mch</name>
    <name evidence="11" type="ORF">AKJ45_02810</name>
</gene>
<evidence type="ECO:0000256" key="3">
    <source>
        <dbReference type="ARBA" id="ARBA00012765"/>
    </source>
</evidence>
<name>A0A133V9B2_9EURY</name>
<evidence type="ECO:0000256" key="7">
    <source>
        <dbReference type="ARBA" id="ARBA00022801"/>
    </source>
</evidence>
<evidence type="ECO:0000256" key="5">
    <source>
        <dbReference type="ARBA" id="ARBA00022490"/>
    </source>
</evidence>
<dbReference type="PATRIC" id="fig|1698275.3.peg.474"/>
<dbReference type="GO" id="GO:0018759">
    <property type="term" value="F:methenyltetrahydromethanopterin cyclohydrolase activity"/>
    <property type="evidence" value="ECO:0007669"/>
    <property type="project" value="UniProtKB-UniRule"/>
</dbReference>
<proteinExistence type="inferred from homology"/>
<comment type="catalytic activity">
    <reaction evidence="9 10">
        <text>5,10-methenyl-5,6,7,8-tetrahydromethanopterin + H2O = N(5)-formyl-5,6,7,8-tetrahydromethanopterin + H(+)</text>
        <dbReference type="Rhea" id="RHEA:19053"/>
        <dbReference type="ChEBI" id="CHEBI:15377"/>
        <dbReference type="ChEBI" id="CHEBI:15378"/>
        <dbReference type="ChEBI" id="CHEBI:58018"/>
        <dbReference type="ChEBI" id="CHEBI:58337"/>
        <dbReference type="EC" id="3.5.4.27"/>
    </reaction>
</comment>
<dbReference type="AlphaFoldDB" id="A0A133V9B2"/>
<keyword evidence="7 10" id="KW-0378">Hydrolase</keyword>
<evidence type="ECO:0000256" key="2">
    <source>
        <dbReference type="ARBA" id="ARBA00006902"/>
    </source>
</evidence>
<dbReference type="GO" id="GO:0005737">
    <property type="term" value="C:cytoplasm"/>
    <property type="evidence" value="ECO:0007669"/>
    <property type="project" value="UniProtKB-SubCell"/>
</dbReference>
<organism evidence="11 12">
    <name type="scientific">candidate division MSBL1 archaeon SCGC-AAA261F19</name>
    <dbReference type="NCBI Taxonomy" id="1698275"/>
    <lineage>
        <taxon>Archaea</taxon>
        <taxon>Methanobacteriati</taxon>
        <taxon>Methanobacteriota</taxon>
        <taxon>candidate division MSBL1</taxon>
    </lineage>
</organism>
<dbReference type="Proteomes" id="UP000070565">
    <property type="component" value="Unassembled WGS sequence"/>
</dbReference>
<dbReference type="CDD" id="cd00545">
    <property type="entry name" value="MCH"/>
    <property type="match status" value="1"/>
</dbReference>
<evidence type="ECO:0000313" key="12">
    <source>
        <dbReference type="Proteomes" id="UP000070565"/>
    </source>
</evidence>
<evidence type="ECO:0000256" key="8">
    <source>
        <dbReference type="ARBA" id="ARBA00030468"/>
    </source>
</evidence>
<dbReference type="EMBL" id="LHXZ01000037">
    <property type="protein sequence ID" value="KXB03009.1"/>
    <property type="molecule type" value="Genomic_DNA"/>
</dbReference>
<evidence type="ECO:0000256" key="9">
    <source>
        <dbReference type="ARBA" id="ARBA00048684"/>
    </source>
</evidence>
<accession>A0A133V9B2</accession>
<dbReference type="SUPFAM" id="SSF56199">
    <property type="entry name" value="Methenyltetrahydromethanopterin cyclohydrolase"/>
    <property type="match status" value="1"/>
</dbReference>
<evidence type="ECO:0000256" key="4">
    <source>
        <dbReference type="ARBA" id="ARBA00020597"/>
    </source>
</evidence>
<evidence type="ECO:0000256" key="1">
    <source>
        <dbReference type="ARBA" id="ARBA00004496"/>
    </source>
</evidence>
<dbReference type="Gene3D" id="3.30.1030.10">
    <property type="entry name" value="Methenyltetrahydromethanopterin Cyclohydrolase, Chain A, domain 2"/>
    <property type="match status" value="1"/>
</dbReference>
<comment type="similarity">
    <text evidence="2 10">Belongs to the MCH family.</text>
</comment>
<keyword evidence="6 10" id="KW-0554">One-carbon metabolism</keyword>
<comment type="subcellular location">
    <subcellularLocation>
        <location evidence="1 10">Cytoplasm</location>
    </subcellularLocation>
</comment>
<dbReference type="NCBIfam" id="TIGR03120">
    <property type="entry name" value="one_C_mch"/>
    <property type="match status" value="1"/>
</dbReference>
<comment type="function">
    <text evidence="10">Catalyzes the hydrolysis of methenyl-H(4)MPT(+) to 5-formyl-H(4)MPT.</text>
</comment>
<sequence length="312" mass="33370">MISVNGEAAPICGEMVERKGELGIGVDELGNGATVIDAGIEALGGLSAGKLYTEACLGGLAEVNFTKDKRLRVHLIVDRPAIACMASQYAGWRISVGDYFAMGSGPARALARVENLYDDLDYGDDSDSAVIALETREMPSVEVADFVAEKCGIEPRDLRILVAPTASIVGSVQISSRVVETGVHKLHELGFDVKRIISASGSAPVAPVAKDDLTAMGMTNDCSLYGGRTIYFVDAEDSEIGEVIEEMPSSSSEDYGSPFIEVFEKYDRDFYKIDARLFSPAEVTINNVRTGRVFSSGSINEEVLQKSLEGSS</sequence>